<gene>
    <name evidence="2" type="ORF">EI71_00202</name>
</gene>
<dbReference type="EMBL" id="QXEV01000002">
    <property type="protein sequence ID" value="RIA78254.1"/>
    <property type="molecule type" value="Genomic_DNA"/>
</dbReference>
<dbReference type="PROSITE" id="PS51257">
    <property type="entry name" value="PROKAR_LIPOPROTEIN"/>
    <property type="match status" value="1"/>
</dbReference>
<evidence type="ECO:0000313" key="2">
    <source>
        <dbReference type="EMBL" id="RIA78254.1"/>
    </source>
</evidence>
<feature type="chain" id="PRO_5017248236" evidence="1">
    <location>
        <begin position="21"/>
        <end position="331"/>
    </location>
</feature>
<evidence type="ECO:0000256" key="1">
    <source>
        <dbReference type="SAM" id="SignalP"/>
    </source>
</evidence>
<comment type="caution">
    <text evidence="2">The sequence shown here is derived from an EMBL/GenBank/DDBJ whole genome shotgun (WGS) entry which is preliminary data.</text>
</comment>
<evidence type="ECO:0000313" key="3">
    <source>
        <dbReference type="Proteomes" id="UP000266506"/>
    </source>
</evidence>
<proteinExistence type="predicted"/>
<name>A0A397S7H1_9MOLU</name>
<organism evidence="2 3">
    <name type="scientific">Anaeroplasma bactoclasticum</name>
    <dbReference type="NCBI Taxonomy" id="2088"/>
    <lineage>
        <taxon>Bacteria</taxon>
        <taxon>Bacillati</taxon>
        <taxon>Mycoplasmatota</taxon>
        <taxon>Mollicutes</taxon>
        <taxon>Anaeroplasmatales</taxon>
        <taxon>Anaeroplasmataceae</taxon>
        <taxon>Anaeroplasma</taxon>
    </lineage>
</organism>
<reference evidence="2 3" key="1">
    <citation type="submission" date="2018-08" db="EMBL/GenBank/DDBJ databases">
        <title>Genomic Encyclopedia of Archaeal and Bacterial Type Strains, Phase II (KMG-II): from individual species to whole genera.</title>
        <authorList>
            <person name="Goeker M."/>
        </authorList>
    </citation>
    <scope>NUCLEOTIDE SEQUENCE [LARGE SCALE GENOMIC DNA]</scope>
    <source>
        <strain evidence="2 3">ATCC 27112</strain>
    </source>
</reference>
<dbReference type="Proteomes" id="UP000266506">
    <property type="component" value="Unassembled WGS sequence"/>
</dbReference>
<sequence length="331" mass="37479">MKKKLSFLAIVFLFSLASCGTENKESSSIETTSTLEETTTFETTTIETTTTKEIPTTTATGEKGTITNPYTVAEALEIIGTNSTISTEKIYVTGIVESKPYYNDKYSSYSSYLIDKDGGKTIQVYSGTIDRNAGKREIKEGDTVVAYGYYMYFAKNNQPELAGDSSHEYPVYVKVERNTSTTPQTNTYETKEDNGKETITTTIEFNEANMALEYDNDSMTWKKDNITLQFDEGTQYSWKMNVPYRFYVGTYMHIRSTSSIKYILFETENNYPFYVEMPVTNGQMEVLGNSTYIYAKTGTNYIKIHNSNKGEVKNVAVKQARITKMTVVSYK</sequence>
<dbReference type="InParanoid" id="A0A397S7H1"/>
<keyword evidence="3" id="KW-1185">Reference proteome</keyword>
<dbReference type="AlphaFoldDB" id="A0A397S7H1"/>
<accession>A0A397S7H1</accession>
<feature type="signal peptide" evidence="1">
    <location>
        <begin position="1"/>
        <end position="20"/>
    </location>
</feature>
<keyword evidence="1" id="KW-0732">Signal</keyword>
<dbReference type="RefSeq" id="WP_119015382.1">
    <property type="nucleotide sequence ID" value="NZ_QXEV01000002.1"/>
</dbReference>
<protein>
    <submittedName>
        <fullName evidence="2">Uncharacterized protein</fullName>
    </submittedName>
</protein>